<dbReference type="PIRSF" id="PIRSF036406">
    <property type="entry name" value="Hept_kin"/>
    <property type="match status" value="1"/>
</dbReference>
<evidence type="ECO:0000259" key="6">
    <source>
        <dbReference type="Pfam" id="PF00288"/>
    </source>
</evidence>
<dbReference type="Gene3D" id="3.30.230.120">
    <property type="match status" value="1"/>
</dbReference>
<reference evidence="8" key="1">
    <citation type="submission" date="2022-05" db="EMBL/GenBank/DDBJ databases">
        <title>An RpoN-dependent PEP-CTERM gene is involved in floc formation of an Aquincola tertiaricarbonis strain.</title>
        <authorList>
            <person name="Qiu D."/>
            <person name="Xia M."/>
        </authorList>
    </citation>
    <scope>NUCLEOTIDE SEQUENCE</scope>
    <source>
        <strain evidence="8">RN12</strain>
    </source>
</reference>
<dbReference type="EMBL" id="CP097636">
    <property type="protein sequence ID" value="URI09287.1"/>
    <property type="molecule type" value="Genomic_DNA"/>
</dbReference>
<dbReference type="InterPro" id="IPR036554">
    <property type="entry name" value="GHMP_kinase_C_sf"/>
</dbReference>
<organism evidence="8 9">
    <name type="scientific">Aquincola tertiaricarbonis</name>
    <dbReference type="NCBI Taxonomy" id="391953"/>
    <lineage>
        <taxon>Bacteria</taxon>
        <taxon>Pseudomonadati</taxon>
        <taxon>Pseudomonadota</taxon>
        <taxon>Betaproteobacteria</taxon>
        <taxon>Burkholderiales</taxon>
        <taxon>Sphaerotilaceae</taxon>
        <taxon>Aquincola</taxon>
    </lineage>
</organism>
<dbReference type="Proteomes" id="UP001056201">
    <property type="component" value="Chromosome 2"/>
</dbReference>
<keyword evidence="1" id="KW-0808">Transferase</keyword>
<protein>
    <submittedName>
        <fullName evidence="8">GHMP kinase</fullName>
    </submittedName>
</protein>
<name>A0ABY4SB28_AQUTE</name>
<proteinExistence type="inferred from homology"/>
<dbReference type="InterPro" id="IPR006204">
    <property type="entry name" value="GHMP_kinase_N_dom"/>
</dbReference>
<evidence type="ECO:0000256" key="5">
    <source>
        <dbReference type="ARBA" id="ARBA00038121"/>
    </source>
</evidence>
<dbReference type="RefSeq" id="WP_250197518.1">
    <property type="nucleotide sequence ID" value="NZ_CP097636.1"/>
</dbReference>
<evidence type="ECO:0000256" key="4">
    <source>
        <dbReference type="ARBA" id="ARBA00022840"/>
    </source>
</evidence>
<dbReference type="SUPFAM" id="SSF54211">
    <property type="entry name" value="Ribosomal protein S5 domain 2-like"/>
    <property type="match status" value="1"/>
</dbReference>
<sequence length="328" mass="35928">MILSKTPLRMSYVGGGSDLPAFYREELGAVLSTSIDKYMYIAVNRKFDGSIRVSYTRTEEATSPSQIEHPLVREALGVVGIEGGIEIASMADIPSKGSGLGSSSTYTVGLLNALYAYRNQFASKEKLARQACEIEIERCGEPIGKQDQYAAAFGGLNLIRFHPDESVSVDPVICKPSLLQELEDSTLVFFTGRTRSASAVLANQSAAMQATDRRLLMRRMVQLAFEMKEQLESGTLDHFGDLLDENWRLKAQLTSGITDPQIDAWYSAGMSHGALGGKLLGAGNGGFMMFYAPPERHARITAALSDLQPVKFRFDRTGAQIVFYQPTE</sequence>
<comment type="similarity">
    <text evidence="5">Belongs to the GHMP kinase family.</text>
</comment>
<keyword evidence="9" id="KW-1185">Reference proteome</keyword>
<feature type="domain" description="GHMP kinase C-terminal" evidence="7">
    <location>
        <begin position="227"/>
        <end position="302"/>
    </location>
</feature>
<dbReference type="InterPro" id="IPR052203">
    <property type="entry name" value="GHMP_Kinase-Related"/>
</dbReference>
<dbReference type="InterPro" id="IPR013750">
    <property type="entry name" value="GHMP_kinase_C_dom"/>
</dbReference>
<evidence type="ECO:0000259" key="7">
    <source>
        <dbReference type="Pfam" id="PF08544"/>
    </source>
</evidence>
<keyword evidence="2" id="KW-0547">Nucleotide-binding</keyword>
<feature type="domain" description="GHMP kinase N-terminal" evidence="6">
    <location>
        <begin position="73"/>
        <end position="155"/>
    </location>
</feature>
<dbReference type="Pfam" id="PF08544">
    <property type="entry name" value="GHMP_kinases_C"/>
    <property type="match status" value="1"/>
</dbReference>
<dbReference type="PRINTS" id="PR00960">
    <property type="entry name" value="LMBPPROTEIN"/>
</dbReference>
<evidence type="ECO:0000313" key="9">
    <source>
        <dbReference type="Proteomes" id="UP001056201"/>
    </source>
</evidence>
<keyword evidence="3 8" id="KW-0418">Kinase</keyword>
<evidence type="ECO:0000256" key="1">
    <source>
        <dbReference type="ARBA" id="ARBA00022679"/>
    </source>
</evidence>
<dbReference type="InterPro" id="IPR001174">
    <property type="entry name" value="HddA/FKP"/>
</dbReference>
<evidence type="ECO:0000256" key="2">
    <source>
        <dbReference type="ARBA" id="ARBA00022741"/>
    </source>
</evidence>
<accession>A0ABY4SB28</accession>
<evidence type="ECO:0000256" key="3">
    <source>
        <dbReference type="ARBA" id="ARBA00022777"/>
    </source>
</evidence>
<dbReference type="GO" id="GO:0016301">
    <property type="term" value="F:kinase activity"/>
    <property type="evidence" value="ECO:0007669"/>
    <property type="project" value="UniProtKB-KW"/>
</dbReference>
<dbReference type="PANTHER" id="PTHR32463">
    <property type="entry name" value="L-FUCOSE KINASE"/>
    <property type="match status" value="1"/>
</dbReference>
<dbReference type="InterPro" id="IPR014606">
    <property type="entry name" value="Heptose_7-P_kinase"/>
</dbReference>
<dbReference type="SUPFAM" id="SSF55060">
    <property type="entry name" value="GHMP Kinase, C-terminal domain"/>
    <property type="match status" value="1"/>
</dbReference>
<gene>
    <name evidence="8" type="ORF">MW290_27360</name>
</gene>
<evidence type="ECO:0000313" key="8">
    <source>
        <dbReference type="EMBL" id="URI09287.1"/>
    </source>
</evidence>
<dbReference type="PANTHER" id="PTHR32463:SF0">
    <property type="entry name" value="L-FUCOSE KINASE"/>
    <property type="match status" value="1"/>
</dbReference>
<dbReference type="Pfam" id="PF00288">
    <property type="entry name" value="GHMP_kinases_N"/>
    <property type="match status" value="1"/>
</dbReference>
<dbReference type="InterPro" id="IPR020568">
    <property type="entry name" value="Ribosomal_Su5_D2-typ_SF"/>
</dbReference>
<keyword evidence="4" id="KW-0067">ATP-binding</keyword>